<organism evidence="7 8">
    <name type="scientific">Riemerella anatipestifer</name>
    <name type="common">Moraxella anatipestifer</name>
    <dbReference type="NCBI Taxonomy" id="34085"/>
    <lineage>
        <taxon>Bacteria</taxon>
        <taxon>Pseudomonadati</taxon>
        <taxon>Bacteroidota</taxon>
        <taxon>Flavobacteriia</taxon>
        <taxon>Flavobacteriales</taxon>
        <taxon>Weeksellaceae</taxon>
        <taxon>Riemerella</taxon>
    </lineage>
</organism>
<dbReference type="AlphaFoldDB" id="A0A1S7DSH3"/>
<dbReference type="InterPro" id="IPR001110">
    <property type="entry name" value="UPF0012_CS"/>
</dbReference>
<comment type="catalytic activity">
    <reaction evidence="4">
        <text>a monoamide of a dicarboxylate + H2O = a dicarboxylate + NH4(+)</text>
        <dbReference type="Rhea" id="RHEA:11716"/>
        <dbReference type="ChEBI" id="CHEBI:15377"/>
        <dbReference type="ChEBI" id="CHEBI:28938"/>
        <dbReference type="ChEBI" id="CHEBI:28965"/>
        <dbReference type="ChEBI" id="CHEBI:77450"/>
        <dbReference type="EC" id="3.5.1.3"/>
    </reaction>
</comment>
<dbReference type="InterPro" id="IPR036526">
    <property type="entry name" value="C-N_Hydrolase_sf"/>
</dbReference>
<dbReference type="EC" id="3.5.1.3" evidence="3"/>
<dbReference type="InterPro" id="IPR052737">
    <property type="entry name" value="Omega-amidase_YafV"/>
</dbReference>
<dbReference type="PROSITE" id="PS50263">
    <property type="entry name" value="CN_HYDROLASE"/>
    <property type="match status" value="1"/>
</dbReference>
<evidence type="ECO:0000313" key="8">
    <source>
        <dbReference type="Proteomes" id="UP000189883"/>
    </source>
</evidence>
<dbReference type="SUPFAM" id="SSF56317">
    <property type="entry name" value="Carbon-nitrogen hydrolase"/>
    <property type="match status" value="1"/>
</dbReference>
<evidence type="ECO:0000256" key="4">
    <source>
        <dbReference type="ARBA" id="ARBA00052904"/>
    </source>
</evidence>
<dbReference type="GO" id="GO:0106008">
    <property type="term" value="F:2-oxoglutaramate amidase activity"/>
    <property type="evidence" value="ECO:0007669"/>
    <property type="project" value="TreeGrafter"/>
</dbReference>
<protein>
    <recommendedName>
        <fullName evidence="5">Omega-amidase YafV</fullName>
        <ecNumber evidence="3">3.5.1.3</ecNumber>
    </recommendedName>
</protein>
<evidence type="ECO:0000256" key="1">
    <source>
        <dbReference type="ARBA" id="ARBA00010613"/>
    </source>
</evidence>
<evidence type="ECO:0000256" key="3">
    <source>
        <dbReference type="ARBA" id="ARBA00039118"/>
    </source>
</evidence>
<reference evidence="7 8" key="1">
    <citation type="submission" date="2015-06" db="EMBL/GenBank/DDBJ databases">
        <title>R. anatipestifer strain HXb2 is the most virulent strain so far, and the genome sequence would help us uncover the pathogenesis.</title>
        <authorList>
            <person name="Hu Q."/>
            <person name="Qi J."/>
            <person name="Bo H."/>
            <person name="Liu G."/>
            <person name="Tao M."/>
            <person name="Ding Y."/>
            <person name="Xue Y."/>
        </authorList>
    </citation>
    <scope>NUCLEOTIDE SEQUENCE [LARGE SCALE GENOMIC DNA]</scope>
    <source>
        <strain evidence="7 8">HXb2</strain>
    </source>
</reference>
<evidence type="ECO:0000256" key="2">
    <source>
        <dbReference type="ARBA" id="ARBA00022801"/>
    </source>
</evidence>
<evidence type="ECO:0000313" key="7">
    <source>
        <dbReference type="EMBL" id="AQY22082.1"/>
    </source>
</evidence>
<dbReference type="RefSeq" id="WP_079207324.1">
    <property type="nucleotide sequence ID" value="NZ_CP011859.1"/>
</dbReference>
<dbReference type="NCBIfam" id="NF007757">
    <property type="entry name" value="PRK10438.1"/>
    <property type="match status" value="1"/>
</dbReference>
<dbReference type="GO" id="GO:0050152">
    <property type="term" value="F:omega-amidase activity"/>
    <property type="evidence" value="ECO:0007669"/>
    <property type="project" value="UniProtKB-EC"/>
</dbReference>
<dbReference type="InterPro" id="IPR003010">
    <property type="entry name" value="C-N_Hydrolase"/>
</dbReference>
<gene>
    <name evidence="7" type="ORF">AB406_1133</name>
</gene>
<sequence>MNDFKITALNFDIQWKSPLDNFSKIEDSLKGIDANLFLLPEMFSTGFYMKPEEIADEQEKTLQWMKVLAKNKNAAIGGSVSVKEGNNYYNRFYFVKPCGDYHFYDKRHLFSYSGEDKVYSKGNDRVIVEYEGVRFLLQICYDLRFPVFSRNKGDYDMALYVANWPIQRIDAWNTLLKARAIENQAYVFGVNRVGTDGNGLEYPESTHCFFPDGREVSHKKGDLVEVVLDMESLNKFRTKFPFLGDADDFKVSL</sequence>
<name>A0A1S7DSH3_RIEAN</name>
<dbReference type="FunFam" id="3.60.110.10:FF:000004">
    <property type="entry name" value="Carbon-nitrogen hydrolase"/>
    <property type="match status" value="1"/>
</dbReference>
<evidence type="ECO:0000259" key="6">
    <source>
        <dbReference type="PROSITE" id="PS50263"/>
    </source>
</evidence>
<dbReference type="PANTHER" id="PTHR47799:SF1">
    <property type="entry name" value="OMEGA-AMIDASE YAFV"/>
    <property type="match status" value="1"/>
</dbReference>
<proteinExistence type="inferred from homology"/>
<dbReference type="Gene3D" id="3.60.110.10">
    <property type="entry name" value="Carbon-nitrogen hydrolase"/>
    <property type="match status" value="1"/>
</dbReference>
<evidence type="ECO:0000256" key="5">
    <source>
        <dbReference type="ARBA" id="ARBA00072139"/>
    </source>
</evidence>
<dbReference type="PANTHER" id="PTHR47799">
    <property type="entry name" value="OMEGA-AMIDASE YAFV"/>
    <property type="match status" value="1"/>
</dbReference>
<dbReference type="Pfam" id="PF00795">
    <property type="entry name" value="CN_hydrolase"/>
    <property type="match status" value="1"/>
</dbReference>
<feature type="domain" description="CN hydrolase" evidence="6">
    <location>
        <begin position="4"/>
        <end position="235"/>
    </location>
</feature>
<accession>A0A1S7DSH3</accession>
<dbReference type="PROSITE" id="PS01227">
    <property type="entry name" value="UPF0012"/>
    <property type="match status" value="1"/>
</dbReference>
<comment type="similarity">
    <text evidence="1">Belongs to the carbon-nitrogen hydrolase superfamily. NIT1/NIT2 family.</text>
</comment>
<keyword evidence="2" id="KW-0378">Hydrolase</keyword>
<dbReference type="Proteomes" id="UP000189883">
    <property type="component" value="Chromosome"/>
</dbReference>
<dbReference type="EMBL" id="CP011859">
    <property type="protein sequence ID" value="AQY22082.1"/>
    <property type="molecule type" value="Genomic_DNA"/>
</dbReference>